<dbReference type="SUPFAM" id="SSF51695">
    <property type="entry name" value="PLC-like phosphodiesterases"/>
    <property type="match status" value="1"/>
</dbReference>
<dbReference type="GO" id="GO:0047389">
    <property type="term" value="F:glycerophosphocholine phosphodiesterase activity"/>
    <property type="evidence" value="ECO:0007669"/>
    <property type="project" value="TreeGrafter"/>
</dbReference>
<keyword evidence="4" id="KW-1185">Reference proteome</keyword>
<dbReference type="GO" id="GO:0046475">
    <property type="term" value="P:glycerophospholipid catabolic process"/>
    <property type="evidence" value="ECO:0007669"/>
    <property type="project" value="TreeGrafter"/>
</dbReference>
<evidence type="ECO:0000313" key="3">
    <source>
        <dbReference type="EMBL" id="KAK2189364.1"/>
    </source>
</evidence>
<accession>A0AAD9P721</accession>
<evidence type="ECO:0000259" key="2">
    <source>
        <dbReference type="PROSITE" id="PS51704"/>
    </source>
</evidence>
<dbReference type="PANTHER" id="PTHR22958:SF1">
    <property type="entry name" value="GLYCEROPHOSPHOCHOLINE PHOSPHODIESTERASE GPCPD1"/>
    <property type="match status" value="1"/>
</dbReference>
<evidence type="ECO:0000256" key="1">
    <source>
        <dbReference type="ARBA" id="ARBA00022801"/>
    </source>
</evidence>
<dbReference type="Proteomes" id="UP001209878">
    <property type="component" value="Unassembled WGS sequence"/>
</dbReference>
<dbReference type="PANTHER" id="PTHR22958">
    <property type="entry name" value="GLYCEROPHOSPHORYL DIESTER PHOSPHODIESTERASE"/>
    <property type="match status" value="1"/>
</dbReference>
<dbReference type="Gene3D" id="3.20.20.190">
    <property type="entry name" value="Phosphatidylinositol (PI) phosphodiesterase"/>
    <property type="match status" value="1"/>
</dbReference>
<comment type="caution">
    <text evidence="3">The sequence shown here is derived from an EMBL/GenBank/DDBJ whole genome shotgun (WGS) entry which is preliminary data.</text>
</comment>
<proteinExistence type="predicted"/>
<dbReference type="PROSITE" id="PS51704">
    <property type="entry name" value="GP_PDE"/>
    <property type="match status" value="1"/>
</dbReference>
<organism evidence="3 4">
    <name type="scientific">Ridgeia piscesae</name>
    <name type="common">Tubeworm</name>
    <dbReference type="NCBI Taxonomy" id="27915"/>
    <lineage>
        <taxon>Eukaryota</taxon>
        <taxon>Metazoa</taxon>
        <taxon>Spiralia</taxon>
        <taxon>Lophotrochozoa</taxon>
        <taxon>Annelida</taxon>
        <taxon>Polychaeta</taxon>
        <taxon>Sedentaria</taxon>
        <taxon>Canalipalpata</taxon>
        <taxon>Sabellida</taxon>
        <taxon>Siboglinidae</taxon>
        <taxon>Ridgeia</taxon>
    </lineage>
</organism>
<protein>
    <recommendedName>
        <fullName evidence="2">GP-PDE domain-containing protein</fullName>
    </recommendedName>
</protein>
<reference evidence="3" key="1">
    <citation type="journal article" date="2023" name="Mol. Biol. Evol.">
        <title>Third-Generation Sequencing Reveals the Adaptive Role of the Epigenome in Three Deep-Sea Polychaetes.</title>
        <authorList>
            <person name="Perez M."/>
            <person name="Aroh O."/>
            <person name="Sun Y."/>
            <person name="Lan Y."/>
            <person name="Juniper S.K."/>
            <person name="Young C.R."/>
            <person name="Angers B."/>
            <person name="Qian P.Y."/>
        </authorList>
    </citation>
    <scope>NUCLEOTIDE SEQUENCE</scope>
    <source>
        <strain evidence="3">R07B-5</strain>
    </source>
</reference>
<sequence length="137" mass="15934">MGHTRRSCLDLHLHFLLQGADYVEFDVHLSKDLIPVVYHDFNVCLTLKQKESDAIEYFEIPVGDLNMKQLHMLQVEHVSEKLKDPSERQPKCVLPSDKVNARQQPFPSLRQCFEQIDEIAGFNIELKYPLLMQVSLN</sequence>
<gene>
    <name evidence="3" type="ORF">NP493_108g02008</name>
</gene>
<name>A0AAD9P721_RIDPI</name>
<dbReference type="EMBL" id="JAODUO010000108">
    <property type="protein sequence ID" value="KAK2189364.1"/>
    <property type="molecule type" value="Genomic_DNA"/>
</dbReference>
<keyword evidence="1" id="KW-0378">Hydrolase</keyword>
<feature type="domain" description="GP-PDE" evidence="2">
    <location>
        <begin position="1"/>
        <end position="137"/>
    </location>
</feature>
<evidence type="ECO:0000313" key="4">
    <source>
        <dbReference type="Proteomes" id="UP001209878"/>
    </source>
</evidence>
<dbReference type="InterPro" id="IPR017946">
    <property type="entry name" value="PLC-like_Pdiesterase_TIM-brl"/>
</dbReference>
<dbReference type="AlphaFoldDB" id="A0AAD9P721"/>
<dbReference type="Pfam" id="PF03009">
    <property type="entry name" value="GDPD"/>
    <property type="match status" value="1"/>
</dbReference>
<dbReference type="InterPro" id="IPR030395">
    <property type="entry name" value="GP_PDE_dom"/>
</dbReference>
<dbReference type="InterPro" id="IPR051578">
    <property type="entry name" value="GDPD"/>
</dbReference>